<dbReference type="Pfam" id="PF00313">
    <property type="entry name" value="CSD"/>
    <property type="match status" value="1"/>
</dbReference>
<comment type="subcellular location">
    <subcellularLocation>
        <location evidence="1">Cytoplasm</location>
    </subcellularLocation>
</comment>
<sequence>MAKGKIKWFDNEKGYGFIVQDEGGNDLFVHHSETDGYLLQEGDSVEFEIGEGQKGPCAVQVKKVQ</sequence>
<dbReference type="InterPro" id="IPR002059">
    <property type="entry name" value="CSP_DNA-bd"/>
</dbReference>
<dbReference type="PIRSF" id="PIRSF002599">
    <property type="entry name" value="Cold_shock_A"/>
    <property type="match status" value="1"/>
</dbReference>
<dbReference type="CDD" id="cd04458">
    <property type="entry name" value="CSP_CDS"/>
    <property type="match status" value="1"/>
</dbReference>
<dbReference type="PRINTS" id="PR00050">
    <property type="entry name" value="COLDSHOCK"/>
</dbReference>
<keyword evidence="2" id="KW-0963">Cytoplasm</keyword>
<dbReference type="PANTHER" id="PTHR11544">
    <property type="entry name" value="COLD SHOCK DOMAIN CONTAINING PROTEINS"/>
    <property type="match status" value="1"/>
</dbReference>
<dbReference type="SMART" id="SM00357">
    <property type="entry name" value="CSP"/>
    <property type="match status" value="1"/>
</dbReference>
<dbReference type="InterPro" id="IPR012156">
    <property type="entry name" value="Cold_shock_CspA"/>
</dbReference>
<dbReference type="GO" id="GO:0005737">
    <property type="term" value="C:cytoplasm"/>
    <property type="evidence" value="ECO:0007669"/>
    <property type="project" value="UniProtKB-SubCell"/>
</dbReference>
<dbReference type="EMBL" id="UINC01027752">
    <property type="protein sequence ID" value="SVB07542.1"/>
    <property type="molecule type" value="Genomic_DNA"/>
</dbReference>
<dbReference type="InterPro" id="IPR011129">
    <property type="entry name" value="CSD"/>
</dbReference>
<evidence type="ECO:0000313" key="4">
    <source>
        <dbReference type="EMBL" id="SVB07542.1"/>
    </source>
</evidence>
<dbReference type="PROSITE" id="PS51857">
    <property type="entry name" value="CSD_2"/>
    <property type="match status" value="1"/>
</dbReference>
<protein>
    <recommendedName>
        <fullName evidence="3">CSD domain-containing protein</fullName>
    </recommendedName>
</protein>
<dbReference type="AlphaFoldDB" id="A0A382B2L5"/>
<feature type="domain" description="CSD" evidence="3">
    <location>
        <begin position="1"/>
        <end position="63"/>
    </location>
</feature>
<reference evidence="4" key="1">
    <citation type="submission" date="2018-05" db="EMBL/GenBank/DDBJ databases">
        <authorList>
            <person name="Lanie J.A."/>
            <person name="Ng W.-L."/>
            <person name="Kazmierczak K.M."/>
            <person name="Andrzejewski T.M."/>
            <person name="Davidsen T.M."/>
            <person name="Wayne K.J."/>
            <person name="Tettelin H."/>
            <person name="Glass J.I."/>
            <person name="Rusch D."/>
            <person name="Podicherti R."/>
            <person name="Tsui H.-C.T."/>
            <person name="Winkler M.E."/>
        </authorList>
    </citation>
    <scope>NUCLEOTIDE SEQUENCE</scope>
</reference>
<dbReference type="InterPro" id="IPR050181">
    <property type="entry name" value="Cold_shock_domain"/>
</dbReference>
<dbReference type="Gene3D" id="2.40.50.140">
    <property type="entry name" value="Nucleic acid-binding proteins"/>
    <property type="match status" value="1"/>
</dbReference>
<dbReference type="SUPFAM" id="SSF50249">
    <property type="entry name" value="Nucleic acid-binding proteins"/>
    <property type="match status" value="1"/>
</dbReference>
<dbReference type="GO" id="GO:0003676">
    <property type="term" value="F:nucleic acid binding"/>
    <property type="evidence" value="ECO:0007669"/>
    <property type="project" value="InterPro"/>
</dbReference>
<name>A0A382B2L5_9ZZZZ</name>
<dbReference type="InterPro" id="IPR012340">
    <property type="entry name" value="NA-bd_OB-fold"/>
</dbReference>
<proteinExistence type="predicted"/>
<evidence type="ECO:0000259" key="3">
    <source>
        <dbReference type="PROSITE" id="PS51857"/>
    </source>
</evidence>
<evidence type="ECO:0000256" key="1">
    <source>
        <dbReference type="ARBA" id="ARBA00004496"/>
    </source>
</evidence>
<organism evidence="4">
    <name type="scientific">marine metagenome</name>
    <dbReference type="NCBI Taxonomy" id="408172"/>
    <lineage>
        <taxon>unclassified sequences</taxon>
        <taxon>metagenomes</taxon>
        <taxon>ecological metagenomes</taxon>
    </lineage>
</organism>
<gene>
    <name evidence="4" type="ORF">METZ01_LOCUS160396</name>
</gene>
<accession>A0A382B2L5</accession>
<evidence type="ECO:0000256" key="2">
    <source>
        <dbReference type="ARBA" id="ARBA00022490"/>
    </source>
</evidence>